<protein>
    <recommendedName>
        <fullName evidence="5">Cell division protein FtsL</fullName>
    </recommendedName>
</protein>
<name>A0ABT4TU60_9ACTN</name>
<dbReference type="RefSeq" id="WP_270680844.1">
    <property type="nucleotide sequence ID" value="NZ_JAQFWP010000076.1"/>
</dbReference>
<organism evidence="3 4">
    <name type="scientific">Nocardiopsis suaedae</name>
    <dbReference type="NCBI Taxonomy" id="3018444"/>
    <lineage>
        <taxon>Bacteria</taxon>
        <taxon>Bacillati</taxon>
        <taxon>Actinomycetota</taxon>
        <taxon>Actinomycetes</taxon>
        <taxon>Streptosporangiales</taxon>
        <taxon>Nocardiopsidaceae</taxon>
        <taxon>Nocardiopsis</taxon>
    </lineage>
</organism>
<evidence type="ECO:0000256" key="2">
    <source>
        <dbReference type="SAM" id="Phobius"/>
    </source>
</evidence>
<keyword evidence="2" id="KW-0472">Membrane</keyword>
<feature type="transmembrane region" description="Helical" evidence="2">
    <location>
        <begin position="61"/>
        <end position="83"/>
    </location>
</feature>
<dbReference type="Proteomes" id="UP001165685">
    <property type="component" value="Unassembled WGS sequence"/>
</dbReference>
<proteinExistence type="predicted"/>
<dbReference type="EMBL" id="JAQFWP010000076">
    <property type="protein sequence ID" value="MDA2808241.1"/>
    <property type="molecule type" value="Genomic_DNA"/>
</dbReference>
<accession>A0ABT4TU60</accession>
<gene>
    <name evidence="3" type="ORF">O4U47_27275</name>
</gene>
<keyword evidence="2" id="KW-0812">Transmembrane</keyword>
<feature type="region of interest" description="Disordered" evidence="1">
    <location>
        <begin position="129"/>
        <end position="158"/>
    </location>
</feature>
<evidence type="ECO:0008006" key="5">
    <source>
        <dbReference type="Google" id="ProtNLM"/>
    </source>
</evidence>
<feature type="region of interest" description="Disordered" evidence="1">
    <location>
        <begin position="1"/>
        <end position="56"/>
    </location>
</feature>
<comment type="caution">
    <text evidence="3">The sequence shown here is derived from an EMBL/GenBank/DDBJ whole genome shotgun (WGS) entry which is preliminary data.</text>
</comment>
<feature type="compositionally biased region" description="Gly residues" evidence="1">
    <location>
        <begin position="146"/>
        <end position="158"/>
    </location>
</feature>
<sequence>MTTTTRGAPRGGSAPAGGARTGRAAAPTRTRPAERGPAPRTGTARAPRRPAAPARAPRMPFVLLVLGLLAGALISLLALRTVLVEDSFTIARLQAENSELVNRQESLQEEVVHLESPERIAREAEDMGMEQGEAPGFLYTDEGRVSGEGSGGASGDGP</sequence>
<keyword evidence="4" id="KW-1185">Reference proteome</keyword>
<evidence type="ECO:0000256" key="1">
    <source>
        <dbReference type="SAM" id="MobiDB-lite"/>
    </source>
</evidence>
<evidence type="ECO:0000313" key="4">
    <source>
        <dbReference type="Proteomes" id="UP001165685"/>
    </source>
</evidence>
<keyword evidence="2" id="KW-1133">Transmembrane helix</keyword>
<evidence type="ECO:0000313" key="3">
    <source>
        <dbReference type="EMBL" id="MDA2808241.1"/>
    </source>
</evidence>
<reference evidence="3" key="1">
    <citation type="submission" date="2023-01" db="EMBL/GenBank/DDBJ databases">
        <title>Draft genome sequence of Nocardiopsis sp. LSu2-4 isolated from halophytes.</title>
        <authorList>
            <person name="Duangmal K."/>
            <person name="Chantavorakit T."/>
        </authorList>
    </citation>
    <scope>NUCLEOTIDE SEQUENCE</scope>
    <source>
        <strain evidence="3">LSu2-4</strain>
    </source>
</reference>